<reference evidence="3" key="1">
    <citation type="submission" date="2016-12" db="EMBL/GenBank/DDBJ databases">
        <authorList>
            <person name="Varghese N."/>
            <person name="Submissions S."/>
        </authorList>
    </citation>
    <scope>NUCLEOTIDE SEQUENCE [LARGE SCALE GENOMIC DNA]</scope>
    <source>
        <strain evidence="3">DSM 25035</strain>
    </source>
</reference>
<evidence type="ECO:0000313" key="3">
    <source>
        <dbReference type="Proteomes" id="UP000184609"/>
    </source>
</evidence>
<dbReference type="RefSeq" id="WP_073573040.1">
    <property type="nucleotide sequence ID" value="NZ_FRXN01000005.1"/>
</dbReference>
<feature type="domain" description="SnoaL-like" evidence="1">
    <location>
        <begin position="11"/>
        <end position="122"/>
    </location>
</feature>
<gene>
    <name evidence="2" type="ORF">SAMN04488108_3439</name>
</gene>
<dbReference type="Pfam" id="PF12680">
    <property type="entry name" value="SnoaL_2"/>
    <property type="match status" value="1"/>
</dbReference>
<keyword evidence="3" id="KW-1185">Reference proteome</keyword>
<dbReference type="Proteomes" id="UP000184609">
    <property type="component" value="Unassembled WGS sequence"/>
</dbReference>
<dbReference type="OrthoDB" id="582835at2"/>
<dbReference type="AlphaFoldDB" id="A0A1M7ZHN5"/>
<evidence type="ECO:0000313" key="2">
    <source>
        <dbReference type="EMBL" id="SHO64420.1"/>
    </source>
</evidence>
<sequence length="127" mass="14711">MKNQERETLIKEYISAYNDMKVEKMLSPLHSELIFENFSGDEKTHFLVGKKAFKNQALEALGYFSERNQSILNITHQKSNSKVTISYQATLRIDIPNGPRKGDKLDFEGKSIFEFKDNKISKIQDFS</sequence>
<protein>
    <submittedName>
        <fullName evidence="2">SnoaL-like domain-containing protein</fullName>
    </submittedName>
</protein>
<dbReference type="STRING" id="1073327.SAMN04488108_3439"/>
<dbReference type="SUPFAM" id="SSF54427">
    <property type="entry name" value="NTF2-like"/>
    <property type="match status" value="1"/>
</dbReference>
<evidence type="ECO:0000259" key="1">
    <source>
        <dbReference type="Pfam" id="PF12680"/>
    </source>
</evidence>
<organism evidence="2 3">
    <name type="scientific">Algoriphagus zhangzhouensis</name>
    <dbReference type="NCBI Taxonomy" id="1073327"/>
    <lineage>
        <taxon>Bacteria</taxon>
        <taxon>Pseudomonadati</taxon>
        <taxon>Bacteroidota</taxon>
        <taxon>Cytophagia</taxon>
        <taxon>Cytophagales</taxon>
        <taxon>Cyclobacteriaceae</taxon>
        <taxon>Algoriphagus</taxon>
    </lineage>
</organism>
<dbReference type="EMBL" id="FRXN01000005">
    <property type="protein sequence ID" value="SHO64420.1"/>
    <property type="molecule type" value="Genomic_DNA"/>
</dbReference>
<dbReference type="InterPro" id="IPR032710">
    <property type="entry name" value="NTF2-like_dom_sf"/>
</dbReference>
<accession>A0A1M7ZHN5</accession>
<name>A0A1M7ZHN5_9BACT</name>
<proteinExistence type="predicted"/>
<dbReference type="Gene3D" id="3.10.450.50">
    <property type="match status" value="1"/>
</dbReference>
<dbReference type="InterPro" id="IPR037401">
    <property type="entry name" value="SnoaL-like"/>
</dbReference>